<dbReference type="Proteomes" id="UP001176941">
    <property type="component" value="Chromosome 31"/>
</dbReference>
<reference evidence="1" key="1">
    <citation type="submission" date="2023-04" db="EMBL/GenBank/DDBJ databases">
        <authorList>
            <consortium name="ELIXIR-Norway"/>
        </authorList>
    </citation>
    <scope>NUCLEOTIDE SEQUENCE [LARGE SCALE GENOMIC DNA]</scope>
</reference>
<name>A0ABN8ZDB4_RANTA</name>
<evidence type="ECO:0000313" key="1">
    <source>
        <dbReference type="EMBL" id="CAI9171885.1"/>
    </source>
</evidence>
<proteinExistence type="predicted"/>
<organism evidence="1 2">
    <name type="scientific">Rangifer tarandus platyrhynchus</name>
    <name type="common">Svalbard reindeer</name>
    <dbReference type="NCBI Taxonomy" id="3082113"/>
    <lineage>
        <taxon>Eukaryota</taxon>
        <taxon>Metazoa</taxon>
        <taxon>Chordata</taxon>
        <taxon>Craniata</taxon>
        <taxon>Vertebrata</taxon>
        <taxon>Euteleostomi</taxon>
        <taxon>Mammalia</taxon>
        <taxon>Eutheria</taxon>
        <taxon>Laurasiatheria</taxon>
        <taxon>Artiodactyla</taxon>
        <taxon>Ruminantia</taxon>
        <taxon>Pecora</taxon>
        <taxon>Cervidae</taxon>
        <taxon>Odocoileinae</taxon>
        <taxon>Rangifer</taxon>
    </lineage>
</organism>
<gene>
    <name evidence="1" type="ORF">MRATA1EN1_LOCUS20847</name>
</gene>
<protein>
    <submittedName>
        <fullName evidence="1">Uncharacterized protein</fullName>
    </submittedName>
</protein>
<sequence length="127" mass="13379">MECRFLDLNPRLELTQGGPGLRRPCAWDPASQGPAVGGSGLEPPLWCCFCGSTDVGTHVRGQRVASGCERHPAVTAVTPLMATAGLAGLAGSRVSPSCLTAPRAPPRVGIRWERTTFLDRGARLSEV</sequence>
<keyword evidence="2" id="KW-1185">Reference proteome</keyword>
<dbReference type="EMBL" id="OX459967">
    <property type="protein sequence ID" value="CAI9171885.1"/>
    <property type="molecule type" value="Genomic_DNA"/>
</dbReference>
<accession>A0ABN8ZDB4</accession>
<evidence type="ECO:0000313" key="2">
    <source>
        <dbReference type="Proteomes" id="UP001176941"/>
    </source>
</evidence>